<dbReference type="GO" id="GO:0008892">
    <property type="term" value="F:guanine deaminase activity"/>
    <property type="evidence" value="ECO:0007669"/>
    <property type="project" value="UniProtKB-UniRule"/>
</dbReference>
<dbReference type="GO" id="GO:0006147">
    <property type="term" value="P:guanine catabolic process"/>
    <property type="evidence" value="ECO:0007669"/>
    <property type="project" value="UniProtKB-UniRule"/>
</dbReference>
<name>A0A511AZT7_9PROT</name>
<comment type="cofactor">
    <cofactor evidence="8">
        <name>Zn(2+)</name>
        <dbReference type="ChEBI" id="CHEBI:29105"/>
    </cofactor>
    <text evidence="8">Binds 1 zinc ion per subunit.</text>
</comment>
<comment type="function">
    <text evidence="8">Catalyzes the hydrolytic deamination of guanine, producing xanthine and ammonia.</text>
</comment>
<feature type="domain" description="Amidohydrolase-related" evidence="9">
    <location>
        <begin position="69"/>
        <end position="432"/>
    </location>
</feature>
<dbReference type="GO" id="GO:0008270">
    <property type="term" value="F:zinc ion binding"/>
    <property type="evidence" value="ECO:0007669"/>
    <property type="project" value="UniProtKB-UniRule"/>
</dbReference>
<evidence type="ECO:0000256" key="5">
    <source>
        <dbReference type="ARBA" id="ARBA00022801"/>
    </source>
</evidence>
<evidence type="ECO:0000256" key="4">
    <source>
        <dbReference type="ARBA" id="ARBA00022723"/>
    </source>
</evidence>
<dbReference type="RefSeq" id="WP_146795745.1">
    <property type="nucleotide sequence ID" value="NZ_BARC01000003.1"/>
</dbReference>
<keyword evidence="11" id="KW-1185">Reference proteome</keyword>
<dbReference type="Gene3D" id="3.20.20.140">
    <property type="entry name" value="Metal-dependent hydrolases"/>
    <property type="match status" value="1"/>
</dbReference>
<dbReference type="EC" id="3.5.4.3" evidence="3 7"/>
<dbReference type="InterPro" id="IPR011059">
    <property type="entry name" value="Metal-dep_hydrolase_composite"/>
</dbReference>
<dbReference type="PANTHER" id="PTHR11271:SF6">
    <property type="entry name" value="GUANINE DEAMINASE"/>
    <property type="match status" value="1"/>
</dbReference>
<evidence type="ECO:0000313" key="10">
    <source>
        <dbReference type="EMBL" id="GEK93714.1"/>
    </source>
</evidence>
<dbReference type="FunFam" id="3.20.20.140:FF:000022">
    <property type="entry name" value="Guanine deaminase"/>
    <property type="match status" value="1"/>
</dbReference>
<evidence type="ECO:0000256" key="1">
    <source>
        <dbReference type="ARBA" id="ARBA00004984"/>
    </source>
</evidence>
<dbReference type="CDD" id="cd01303">
    <property type="entry name" value="GDEase"/>
    <property type="match status" value="1"/>
</dbReference>
<comment type="pathway">
    <text evidence="1 8">Purine metabolism; guanine degradation; xanthine from guanine: step 1/1.</text>
</comment>
<protein>
    <recommendedName>
        <fullName evidence="3 7">Guanine deaminase</fullName>
        <shortName evidence="8">Guanase</shortName>
        <ecNumber evidence="3 7">3.5.4.3</ecNumber>
    </recommendedName>
    <alternativeName>
        <fullName evidence="8">Guanine aminohydrolase</fullName>
    </alternativeName>
</protein>
<dbReference type="AlphaFoldDB" id="A0A511AZT7"/>
<dbReference type="InterPro" id="IPR051607">
    <property type="entry name" value="Metallo-dep_hydrolases"/>
</dbReference>
<comment type="catalytic activity">
    <reaction evidence="8">
        <text>guanine + H2O + H(+) = xanthine + NH4(+)</text>
        <dbReference type="Rhea" id="RHEA:14665"/>
        <dbReference type="ChEBI" id="CHEBI:15377"/>
        <dbReference type="ChEBI" id="CHEBI:15378"/>
        <dbReference type="ChEBI" id="CHEBI:16235"/>
        <dbReference type="ChEBI" id="CHEBI:17712"/>
        <dbReference type="ChEBI" id="CHEBI:28938"/>
        <dbReference type="EC" id="3.5.4.3"/>
    </reaction>
</comment>
<evidence type="ECO:0000256" key="3">
    <source>
        <dbReference type="ARBA" id="ARBA00012781"/>
    </source>
</evidence>
<dbReference type="EMBL" id="BJUZ01000002">
    <property type="protein sequence ID" value="GEK93714.1"/>
    <property type="molecule type" value="Genomic_DNA"/>
</dbReference>
<accession>A0A511AZT7</accession>
<dbReference type="InterPro" id="IPR006680">
    <property type="entry name" value="Amidohydro-rel"/>
</dbReference>
<organism evidence="10 11">
    <name type="scientific">Gluconobacter wancherniae NBRC 103581</name>
    <dbReference type="NCBI Taxonomy" id="656744"/>
    <lineage>
        <taxon>Bacteria</taxon>
        <taxon>Pseudomonadati</taxon>
        <taxon>Pseudomonadota</taxon>
        <taxon>Alphaproteobacteria</taxon>
        <taxon>Acetobacterales</taxon>
        <taxon>Acetobacteraceae</taxon>
        <taxon>Gluconobacter</taxon>
    </lineage>
</organism>
<keyword evidence="6 8" id="KW-0862">Zinc</keyword>
<gene>
    <name evidence="10" type="primary">guaD</name>
    <name evidence="10" type="ORF">GWA01_14840</name>
</gene>
<dbReference type="Pfam" id="PF01979">
    <property type="entry name" value="Amidohydro_1"/>
    <property type="match status" value="1"/>
</dbReference>
<dbReference type="Gene3D" id="2.30.40.10">
    <property type="entry name" value="Urease, subunit C, domain 1"/>
    <property type="match status" value="1"/>
</dbReference>
<dbReference type="InterPro" id="IPR014311">
    <property type="entry name" value="Guanine_deaminase"/>
</dbReference>
<dbReference type="SUPFAM" id="SSF51556">
    <property type="entry name" value="Metallo-dependent hydrolases"/>
    <property type="match status" value="1"/>
</dbReference>
<dbReference type="GO" id="GO:0005829">
    <property type="term" value="C:cytosol"/>
    <property type="evidence" value="ECO:0007669"/>
    <property type="project" value="TreeGrafter"/>
</dbReference>
<dbReference type="Proteomes" id="UP000321230">
    <property type="component" value="Unassembled WGS sequence"/>
</dbReference>
<evidence type="ECO:0000256" key="6">
    <source>
        <dbReference type="ARBA" id="ARBA00022833"/>
    </source>
</evidence>
<dbReference type="NCBIfam" id="TIGR02967">
    <property type="entry name" value="guan_deamin"/>
    <property type="match status" value="1"/>
</dbReference>
<dbReference type="UniPathway" id="UPA00603">
    <property type="reaction ID" value="UER00660"/>
</dbReference>
<evidence type="ECO:0000313" key="11">
    <source>
        <dbReference type="Proteomes" id="UP000321230"/>
    </source>
</evidence>
<dbReference type="InterPro" id="IPR032466">
    <property type="entry name" value="Metal_Hydrolase"/>
</dbReference>
<proteinExistence type="inferred from homology"/>
<evidence type="ECO:0000259" key="9">
    <source>
        <dbReference type="Pfam" id="PF01979"/>
    </source>
</evidence>
<evidence type="ECO:0000256" key="8">
    <source>
        <dbReference type="RuleBase" id="RU366009"/>
    </source>
</evidence>
<dbReference type="OrthoDB" id="9787621at2"/>
<evidence type="ECO:0000256" key="7">
    <source>
        <dbReference type="NCBIfam" id="TIGR02967"/>
    </source>
</evidence>
<reference evidence="10 11" key="1">
    <citation type="submission" date="2019-07" db="EMBL/GenBank/DDBJ databases">
        <title>Whole genome shotgun sequence of Gluconobacter wancherniae NBRC 103581.</title>
        <authorList>
            <person name="Hosoyama A."/>
            <person name="Uohara A."/>
            <person name="Ohji S."/>
            <person name="Ichikawa N."/>
        </authorList>
    </citation>
    <scope>NUCLEOTIDE SEQUENCE [LARGE SCALE GENOMIC DNA]</scope>
    <source>
        <strain evidence="10 11">NBRC 103581</strain>
    </source>
</reference>
<keyword evidence="5 8" id="KW-0378">Hydrolase</keyword>
<comment type="caution">
    <text evidence="10">The sequence shown here is derived from an EMBL/GenBank/DDBJ whole genome shotgun (WGS) entry which is preliminary data.</text>
</comment>
<dbReference type="PANTHER" id="PTHR11271">
    <property type="entry name" value="GUANINE DEAMINASE"/>
    <property type="match status" value="1"/>
</dbReference>
<comment type="similarity">
    <text evidence="2 8">Belongs to the metallo-dependent hydrolases superfamily. ATZ/TRZ family.</text>
</comment>
<keyword evidence="4 8" id="KW-0479">Metal-binding</keyword>
<dbReference type="NCBIfam" id="NF006679">
    <property type="entry name" value="PRK09228.1"/>
    <property type="match status" value="1"/>
</dbReference>
<evidence type="ECO:0000256" key="2">
    <source>
        <dbReference type="ARBA" id="ARBA00006745"/>
    </source>
</evidence>
<sequence length="441" mass="48547">MIKRTAIRGPVITFQADPFSTDPMSALRYEADGLIVIEDGRIVAFDAWEILAGTLSEDTEVTHYPDMLISAGMIDTHIHYPQLPMVASYGEQLLEWLNRYVFPVEARYADIGFARSVARSFLSELMRVGTTTAAVFCTVHPQSVDAFFEESERLGTCMIAGKVLMDRNAPDNLRDTAQQGYDESSTLIDRWHNKGRQLYAITPRFAPTSTERQLELAGSLLKTRDDLFMHTHLLENRAEIEWVRELFPARSSYLDVYDHAGLLRPRAILAHAVHADEQDFQRCHDTGCMIAHCPGSNQFLGSGSFPLFNALKADRRVRVGVGSDIGAGPALSLLQVLSDGYKVAQGLGTSLHPAQALWLATAGGAEALGLEDRIGSIRSGMHADLCIFDPAATPLGRIRSQTAESLSDLLFALVMLGDDRSIAATWVNGRCVHRRDASPSV</sequence>
<dbReference type="SUPFAM" id="SSF51338">
    <property type="entry name" value="Composite domain of metallo-dependent hydrolases"/>
    <property type="match status" value="1"/>
</dbReference>